<dbReference type="InterPro" id="IPR013154">
    <property type="entry name" value="ADH-like_N"/>
</dbReference>
<dbReference type="SMART" id="SM00829">
    <property type="entry name" value="PKS_ER"/>
    <property type="match status" value="1"/>
</dbReference>
<name>A0ABT4U9Z3_9ACTN</name>
<organism evidence="2 3">
    <name type="scientific">Nocardiopsis endophytica</name>
    <dbReference type="NCBI Taxonomy" id="3018445"/>
    <lineage>
        <taxon>Bacteria</taxon>
        <taxon>Bacillati</taxon>
        <taxon>Actinomycetota</taxon>
        <taxon>Actinomycetes</taxon>
        <taxon>Streptosporangiales</taxon>
        <taxon>Nocardiopsidaceae</taxon>
        <taxon>Nocardiopsis</taxon>
    </lineage>
</organism>
<dbReference type="InterPro" id="IPR050700">
    <property type="entry name" value="YIM1/Zinc_Alcohol_DH_Fams"/>
</dbReference>
<dbReference type="Pfam" id="PF13602">
    <property type="entry name" value="ADH_zinc_N_2"/>
    <property type="match status" value="1"/>
</dbReference>
<proteinExistence type="predicted"/>
<sequence>MRAIVQDGYGDPERALRLGEHDRPEARGGEVLVRVAASSVNPADRMVSAGRPYVLRAVFGLSRPRRRVPGKDVAGTVERVGPGVTRFSPGDEVYGELPGGAYAEYAVAGQDLLAHKPTALGFTEAAAVPLAGVTALQGIRDAGGVRPDRPGLRVLVNGASGGVGTFAVQIAKAFGAHVTAVCGAHARDLVLSIGADEALDRTREDPTGDGRAYDVVFDLAGDRPPRSYRRALSPEGVYVAATGRPGGAVLGPLPFLGRVVLSSLGPGPRMRVFATKQSPDDLAELAQLIDDGKVAPVIEAEYPLAQTAEALTTQARGHRRGKTVVKVATP</sequence>
<dbReference type="RefSeq" id="WP_270688915.1">
    <property type="nucleotide sequence ID" value="NZ_JAQFWQ010000090.1"/>
</dbReference>
<dbReference type="Pfam" id="PF08240">
    <property type="entry name" value="ADH_N"/>
    <property type="match status" value="1"/>
</dbReference>
<accession>A0ABT4U9Z3</accession>
<dbReference type="InterPro" id="IPR020843">
    <property type="entry name" value="ER"/>
</dbReference>
<dbReference type="Proteomes" id="UP001527866">
    <property type="component" value="Unassembled WGS sequence"/>
</dbReference>
<feature type="domain" description="Enoyl reductase (ER)" evidence="1">
    <location>
        <begin position="10"/>
        <end position="325"/>
    </location>
</feature>
<dbReference type="SUPFAM" id="SSF51735">
    <property type="entry name" value="NAD(P)-binding Rossmann-fold domains"/>
    <property type="match status" value="1"/>
</dbReference>
<keyword evidence="3" id="KW-1185">Reference proteome</keyword>
<evidence type="ECO:0000313" key="2">
    <source>
        <dbReference type="EMBL" id="MDA2813765.1"/>
    </source>
</evidence>
<dbReference type="EMBL" id="JAQFWQ010000090">
    <property type="protein sequence ID" value="MDA2813765.1"/>
    <property type="molecule type" value="Genomic_DNA"/>
</dbReference>
<dbReference type="InterPro" id="IPR036291">
    <property type="entry name" value="NAD(P)-bd_dom_sf"/>
</dbReference>
<dbReference type="Gene3D" id="3.90.180.10">
    <property type="entry name" value="Medium-chain alcohol dehydrogenases, catalytic domain"/>
    <property type="match status" value="1"/>
</dbReference>
<gene>
    <name evidence="2" type="ORF">O4J56_24180</name>
</gene>
<dbReference type="PANTHER" id="PTHR11695">
    <property type="entry name" value="ALCOHOL DEHYDROGENASE RELATED"/>
    <property type="match status" value="1"/>
</dbReference>
<dbReference type="InterPro" id="IPR011032">
    <property type="entry name" value="GroES-like_sf"/>
</dbReference>
<evidence type="ECO:0000313" key="3">
    <source>
        <dbReference type="Proteomes" id="UP001527866"/>
    </source>
</evidence>
<dbReference type="PANTHER" id="PTHR11695:SF294">
    <property type="entry name" value="RETICULON-4-INTERACTING PROTEIN 1, MITOCHONDRIAL"/>
    <property type="match status" value="1"/>
</dbReference>
<dbReference type="CDD" id="cd08267">
    <property type="entry name" value="MDR1"/>
    <property type="match status" value="1"/>
</dbReference>
<reference evidence="2 3" key="1">
    <citation type="submission" date="2023-01" db="EMBL/GenBank/DDBJ databases">
        <title>Draft genome sequence of Nocardiopsis sp. RSe5-2 isolated from halophytes.</title>
        <authorList>
            <person name="Duangmal K."/>
            <person name="Chantavorakit T."/>
        </authorList>
    </citation>
    <scope>NUCLEOTIDE SEQUENCE [LARGE SCALE GENOMIC DNA]</scope>
    <source>
        <strain evidence="2 3">RSe5-2</strain>
    </source>
</reference>
<evidence type="ECO:0000259" key="1">
    <source>
        <dbReference type="SMART" id="SM00829"/>
    </source>
</evidence>
<protein>
    <submittedName>
        <fullName evidence="2">NAD(P)-dependent alcohol dehydrogenase</fullName>
    </submittedName>
</protein>
<dbReference type="SUPFAM" id="SSF50129">
    <property type="entry name" value="GroES-like"/>
    <property type="match status" value="1"/>
</dbReference>
<dbReference type="Gene3D" id="3.40.50.720">
    <property type="entry name" value="NAD(P)-binding Rossmann-like Domain"/>
    <property type="match status" value="1"/>
</dbReference>
<comment type="caution">
    <text evidence="2">The sequence shown here is derived from an EMBL/GenBank/DDBJ whole genome shotgun (WGS) entry which is preliminary data.</text>
</comment>